<gene>
    <name evidence="2" type="ORF">HCN56_20405</name>
</gene>
<dbReference type="InterPro" id="IPR035919">
    <property type="entry name" value="EAL_sf"/>
</dbReference>
<dbReference type="InterPro" id="IPR001633">
    <property type="entry name" value="EAL_dom"/>
</dbReference>
<evidence type="ECO:0000313" key="2">
    <source>
        <dbReference type="EMBL" id="NJQ07881.1"/>
    </source>
</evidence>
<keyword evidence="3" id="KW-1185">Reference proteome</keyword>
<dbReference type="PROSITE" id="PS50883">
    <property type="entry name" value="EAL"/>
    <property type="match status" value="1"/>
</dbReference>
<dbReference type="Gene3D" id="3.20.20.450">
    <property type="entry name" value="EAL domain"/>
    <property type="match status" value="1"/>
</dbReference>
<dbReference type="Proteomes" id="UP000578686">
    <property type="component" value="Unassembled WGS sequence"/>
</dbReference>
<evidence type="ECO:0000259" key="1">
    <source>
        <dbReference type="PROSITE" id="PS50883"/>
    </source>
</evidence>
<dbReference type="EMBL" id="JAAVJD010000211">
    <property type="protein sequence ID" value="NJQ07881.1"/>
    <property type="molecule type" value="Genomic_DNA"/>
</dbReference>
<dbReference type="AlphaFoldDB" id="A0A7X6D460"/>
<evidence type="ECO:0000313" key="3">
    <source>
        <dbReference type="Proteomes" id="UP000578686"/>
    </source>
</evidence>
<accession>A0A7X6D460</accession>
<feature type="domain" description="EAL" evidence="1">
    <location>
        <begin position="8"/>
        <end position="46"/>
    </location>
</feature>
<reference evidence="2 3" key="1">
    <citation type="submission" date="2020-03" db="EMBL/GenBank/DDBJ databases">
        <title>Draft genome of Streptomyces sp. ventii, isolated from the Axial Seamount in the Pacific Ocean, and resequencing of the two type strains Streptomyces lonarensis strain NCL 716 and Streptomyces bohaiensis strain 11A07.</title>
        <authorList>
            <person name="Loughran R.M."/>
            <person name="Pfannmuller K.M."/>
            <person name="Wasson B.J."/>
            <person name="Deadmond M.C."/>
            <person name="Paddock B.E."/>
            <person name="Koyack M.J."/>
            <person name="Gallegos D.A."/>
            <person name="Mitchell E.A."/>
            <person name="Ushijima B."/>
            <person name="Saw J.H."/>
            <person name="Mcphail K.L."/>
            <person name="Videau P."/>
        </authorList>
    </citation>
    <scope>NUCLEOTIDE SEQUENCE [LARGE SCALE GENOMIC DNA]</scope>
    <source>
        <strain evidence="2 3">NCL716</strain>
    </source>
</reference>
<name>A0A7X6D460_9ACTN</name>
<proteinExistence type="predicted"/>
<organism evidence="2 3">
    <name type="scientific">Streptomyces lonarensis</name>
    <dbReference type="NCBI Taxonomy" id="700599"/>
    <lineage>
        <taxon>Bacteria</taxon>
        <taxon>Bacillati</taxon>
        <taxon>Actinomycetota</taxon>
        <taxon>Actinomycetes</taxon>
        <taxon>Kitasatosporales</taxon>
        <taxon>Streptomycetaceae</taxon>
        <taxon>Streptomyces</taxon>
    </lineage>
</organism>
<comment type="caution">
    <text evidence="2">The sequence shown here is derived from an EMBL/GenBank/DDBJ whole genome shotgun (WGS) entry which is preliminary data.</text>
</comment>
<feature type="non-terminal residue" evidence="2">
    <location>
        <position position="46"/>
    </location>
</feature>
<protein>
    <recommendedName>
        <fullName evidence="1">EAL domain-containing protein</fullName>
    </recommendedName>
</protein>
<dbReference type="SUPFAM" id="SSF141868">
    <property type="entry name" value="EAL domain-like"/>
    <property type="match status" value="1"/>
</dbReference>
<sequence length="46" mass="4851">MTTDRIPPATGPDAPGPAVERGEFLVEYQPIVSLADDTVRGVEALV</sequence>